<feature type="compositionally biased region" description="Polar residues" evidence="1">
    <location>
        <begin position="40"/>
        <end position="51"/>
    </location>
</feature>
<feature type="compositionally biased region" description="Low complexity" evidence="1">
    <location>
        <begin position="65"/>
        <end position="80"/>
    </location>
</feature>
<sequence length="108" mass="10957">MNLKRIALLASAAGALALGGCGGRDEPKAPNNAEDMTPIETENSTVETTVPTEAPAAPRIDNVTSEAPPEAAPPSLSADEQTQDDADATGMTARVSRDEGGNEGQPAN</sequence>
<evidence type="ECO:0008006" key="5">
    <source>
        <dbReference type="Google" id="ProtNLM"/>
    </source>
</evidence>
<evidence type="ECO:0000313" key="4">
    <source>
        <dbReference type="Proteomes" id="UP000306147"/>
    </source>
</evidence>
<evidence type="ECO:0000256" key="1">
    <source>
        <dbReference type="SAM" id="MobiDB-lite"/>
    </source>
</evidence>
<accession>A0A4S1XHZ7</accession>
<gene>
    <name evidence="3" type="ORF">E5A73_00615</name>
</gene>
<dbReference type="PROSITE" id="PS51257">
    <property type="entry name" value="PROKAR_LIPOPROTEIN"/>
    <property type="match status" value="1"/>
</dbReference>
<dbReference type="Proteomes" id="UP000306147">
    <property type="component" value="Unassembled WGS sequence"/>
</dbReference>
<organism evidence="3 4">
    <name type="scientific">Sphingomonas gei</name>
    <dbReference type="NCBI Taxonomy" id="1395960"/>
    <lineage>
        <taxon>Bacteria</taxon>
        <taxon>Pseudomonadati</taxon>
        <taxon>Pseudomonadota</taxon>
        <taxon>Alphaproteobacteria</taxon>
        <taxon>Sphingomonadales</taxon>
        <taxon>Sphingomonadaceae</taxon>
        <taxon>Sphingomonas</taxon>
    </lineage>
</organism>
<reference evidence="3 4" key="1">
    <citation type="submission" date="2019-04" db="EMBL/GenBank/DDBJ databases">
        <title>Sphingomonas psychrotolerans sp. nov., isolated from soil in the Tianshan Mountains, Xinjiang, China.</title>
        <authorList>
            <person name="Luo Y."/>
            <person name="Sheng H."/>
        </authorList>
    </citation>
    <scope>NUCLEOTIDE SEQUENCE [LARGE SCALE GENOMIC DNA]</scope>
    <source>
        <strain evidence="3 4">ZFGT-11</strain>
    </source>
</reference>
<feature type="signal peptide" evidence="2">
    <location>
        <begin position="1"/>
        <end position="17"/>
    </location>
</feature>
<evidence type="ECO:0000313" key="3">
    <source>
        <dbReference type="EMBL" id="TGX55675.1"/>
    </source>
</evidence>
<proteinExistence type="predicted"/>
<evidence type="ECO:0000256" key="2">
    <source>
        <dbReference type="SAM" id="SignalP"/>
    </source>
</evidence>
<keyword evidence="2" id="KW-0732">Signal</keyword>
<dbReference type="AlphaFoldDB" id="A0A4S1XHZ7"/>
<protein>
    <recommendedName>
        <fullName evidence="5">Argininosuccinate lyase</fullName>
    </recommendedName>
</protein>
<keyword evidence="4" id="KW-1185">Reference proteome</keyword>
<dbReference type="RefSeq" id="WP_135961877.1">
    <property type="nucleotide sequence ID" value="NZ_SRXT01000001.1"/>
</dbReference>
<dbReference type="EMBL" id="SRXT01000001">
    <property type="protein sequence ID" value="TGX55675.1"/>
    <property type="molecule type" value="Genomic_DNA"/>
</dbReference>
<feature type="region of interest" description="Disordered" evidence="1">
    <location>
        <begin position="17"/>
        <end position="108"/>
    </location>
</feature>
<feature type="chain" id="PRO_5020681833" description="Argininosuccinate lyase" evidence="2">
    <location>
        <begin position="18"/>
        <end position="108"/>
    </location>
</feature>
<dbReference type="OrthoDB" id="7584604at2"/>
<comment type="caution">
    <text evidence="3">The sequence shown here is derived from an EMBL/GenBank/DDBJ whole genome shotgun (WGS) entry which is preliminary data.</text>
</comment>
<name>A0A4S1XHZ7_9SPHN</name>